<evidence type="ECO:0000313" key="2">
    <source>
        <dbReference type="Proteomes" id="UP001500736"/>
    </source>
</evidence>
<organism evidence="1 2">
    <name type="scientific">Gaetbulibacter jejuensis</name>
    <dbReference type="NCBI Taxonomy" id="584607"/>
    <lineage>
        <taxon>Bacteria</taxon>
        <taxon>Pseudomonadati</taxon>
        <taxon>Bacteroidota</taxon>
        <taxon>Flavobacteriia</taxon>
        <taxon>Flavobacteriales</taxon>
        <taxon>Flavobacteriaceae</taxon>
        <taxon>Gaetbulibacter</taxon>
    </lineage>
</organism>
<gene>
    <name evidence="1" type="ORF">GCM10009431_18830</name>
</gene>
<accession>A0ABN1JQH1</accession>
<dbReference type="Proteomes" id="UP001500736">
    <property type="component" value="Unassembled WGS sequence"/>
</dbReference>
<dbReference type="RefSeq" id="WP_343797741.1">
    <property type="nucleotide sequence ID" value="NZ_BAAAGF010000002.1"/>
</dbReference>
<reference evidence="1 2" key="1">
    <citation type="journal article" date="2019" name="Int. J. Syst. Evol. Microbiol.">
        <title>The Global Catalogue of Microorganisms (GCM) 10K type strain sequencing project: providing services to taxonomists for standard genome sequencing and annotation.</title>
        <authorList>
            <consortium name="The Broad Institute Genomics Platform"/>
            <consortium name="The Broad Institute Genome Sequencing Center for Infectious Disease"/>
            <person name="Wu L."/>
            <person name="Ma J."/>
        </authorList>
    </citation>
    <scope>NUCLEOTIDE SEQUENCE [LARGE SCALE GENOMIC DNA]</scope>
    <source>
        <strain evidence="1 2">JCM 15976</strain>
    </source>
</reference>
<comment type="caution">
    <text evidence="1">The sequence shown here is derived from an EMBL/GenBank/DDBJ whole genome shotgun (WGS) entry which is preliminary data.</text>
</comment>
<proteinExistence type="predicted"/>
<dbReference type="EMBL" id="BAAAGF010000002">
    <property type="protein sequence ID" value="GAA0744570.1"/>
    <property type="molecule type" value="Genomic_DNA"/>
</dbReference>
<sequence>MITHRKIRGGNRILKSIEEWKNYNIELDLDYLKSSKRNYCKIWVSPFVNISITGSNIPSPKLKHRQEIIKGLLEIYNHWEQQLNTLNKPYYLAIWLFEPRLKKSQVVCAIDEMVNFYDITFYKPKDQHNFPSQNYGKLQEELNTFNWTYALDEDHFFQSDIDLEEDSYASKQDYIGMQKWYNRKLKQGLRTDTSSKDTFYAIKMGATWIGTKN</sequence>
<name>A0ABN1JQH1_9FLAO</name>
<keyword evidence="2" id="KW-1185">Reference proteome</keyword>
<protein>
    <submittedName>
        <fullName evidence="1">Uncharacterized protein</fullName>
    </submittedName>
</protein>
<evidence type="ECO:0000313" key="1">
    <source>
        <dbReference type="EMBL" id="GAA0744570.1"/>
    </source>
</evidence>